<feature type="domain" description="Tyr recombinase" evidence="4">
    <location>
        <begin position="212"/>
        <end position="405"/>
    </location>
</feature>
<dbReference type="Proteomes" id="UP000228641">
    <property type="component" value="Unassembled WGS sequence"/>
</dbReference>
<evidence type="ECO:0000259" key="4">
    <source>
        <dbReference type="PROSITE" id="PS51898"/>
    </source>
</evidence>
<dbReference type="Pfam" id="PF17293">
    <property type="entry name" value="Arm-DNA-bind_5"/>
    <property type="match status" value="1"/>
</dbReference>
<dbReference type="InterPro" id="IPR035386">
    <property type="entry name" value="Arm-DNA-bind_5"/>
</dbReference>
<dbReference type="InterPro" id="IPR013762">
    <property type="entry name" value="Integrase-like_cat_sf"/>
</dbReference>
<evidence type="ECO:0000256" key="1">
    <source>
        <dbReference type="ARBA" id="ARBA00008857"/>
    </source>
</evidence>
<dbReference type="Gene3D" id="1.10.150.130">
    <property type="match status" value="1"/>
</dbReference>
<keyword evidence="2" id="KW-0238">DNA-binding</keyword>
<dbReference type="GO" id="GO:0003677">
    <property type="term" value="F:DNA binding"/>
    <property type="evidence" value="ECO:0007669"/>
    <property type="project" value="UniProtKB-KW"/>
</dbReference>
<evidence type="ECO:0000313" key="6">
    <source>
        <dbReference type="Proteomes" id="UP000228641"/>
    </source>
</evidence>
<sequence>MRSTFKILFYINRQKTKADGRTTILCRITIDGKSSAITTGEECLPAEWNAKQGQTTDKRINKKLTAFRELVENTYRDLLVSDGVVSVELIKNRLQGIAIHPTTLLAMSKTELQSVKECVGKSKAESTYQNLCYSDKLLCEFVKDKGVKDIPVTIITEDLFEEYRFFLKKQGLAAATINRYLCWLSRLMYRAVRQRLIRCNPFENAKYEKTEQKIRFLQKSDVAKLMALKVNDKEAEQARRMFIFACFTGLAVSDMECLQYGHIQTAADGQKYIRKERQKTKVEFVVPLHPIAEAIIEHCKAEQERNGGIMQSVKEKGETETRTDYLVFPCDCSRSVMSAKLSIVGKACGIRERLSYHMARHTFGTMSLSAGIPIESIAKMMGHASIASTQIYAQVTDNKISEDMDRLIAKYKAKDKNMENADVEAATNTKTIPLVVSSNERKEEAV</sequence>
<dbReference type="EMBL" id="PGGD01000001">
    <property type="protein sequence ID" value="PJF01143.1"/>
    <property type="molecule type" value="Genomic_DNA"/>
</dbReference>
<dbReference type="InterPro" id="IPR011010">
    <property type="entry name" value="DNA_brk_join_enz"/>
</dbReference>
<evidence type="ECO:0000256" key="2">
    <source>
        <dbReference type="ARBA" id="ARBA00023125"/>
    </source>
</evidence>
<evidence type="ECO:0000313" key="5">
    <source>
        <dbReference type="EMBL" id="PJF01143.1"/>
    </source>
</evidence>
<dbReference type="Pfam" id="PF00589">
    <property type="entry name" value="Phage_integrase"/>
    <property type="match status" value="1"/>
</dbReference>
<keyword evidence="3" id="KW-0233">DNA recombination</keyword>
<comment type="similarity">
    <text evidence="1">Belongs to the 'phage' integrase family.</text>
</comment>
<gene>
    <name evidence="5" type="ORF">CUB97_07835</name>
</gene>
<name>A0A2M8MAD5_PREIN</name>
<dbReference type="InterPro" id="IPR025269">
    <property type="entry name" value="SAM-like_dom"/>
</dbReference>
<dbReference type="PROSITE" id="PS51898">
    <property type="entry name" value="TYR_RECOMBINASE"/>
    <property type="match status" value="1"/>
</dbReference>
<dbReference type="PANTHER" id="PTHR30349:SF64">
    <property type="entry name" value="PROPHAGE INTEGRASE INTD-RELATED"/>
    <property type="match status" value="1"/>
</dbReference>
<dbReference type="GO" id="GO:0015074">
    <property type="term" value="P:DNA integration"/>
    <property type="evidence" value="ECO:0007669"/>
    <property type="project" value="InterPro"/>
</dbReference>
<dbReference type="PANTHER" id="PTHR30349">
    <property type="entry name" value="PHAGE INTEGRASE-RELATED"/>
    <property type="match status" value="1"/>
</dbReference>
<dbReference type="InterPro" id="IPR010998">
    <property type="entry name" value="Integrase_recombinase_N"/>
</dbReference>
<dbReference type="SUPFAM" id="SSF56349">
    <property type="entry name" value="DNA breaking-rejoining enzymes"/>
    <property type="match status" value="1"/>
</dbReference>
<dbReference type="RefSeq" id="WP_100189968.1">
    <property type="nucleotide sequence ID" value="NZ_PGGD01000001.1"/>
</dbReference>
<evidence type="ECO:0000256" key="3">
    <source>
        <dbReference type="ARBA" id="ARBA00023172"/>
    </source>
</evidence>
<dbReference type="AlphaFoldDB" id="A0A2M8MAD5"/>
<dbReference type="CDD" id="cd01185">
    <property type="entry name" value="INTN1_C_like"/>
    <property type="match status" value="1"/>
</dbReference>
<dbReference type="GO" id="GO:0006310">
    <property type="term" value="P:DNA recombination"/>
    <property type="evidence" value="ECO:0007669"/>
    <property type="project" value="UniProtKB-KW"/>
</dbReference>
<dbReference type="InterPro" id="IPR050090">
    <property type="entry name" value="Tyrosine_recombinase_XerCD"/>
</dbReference>
<dbReference type="Pfam" id="PF13102">
    <property type="entry name" value="Phage_int_SAM_5"/>
    <property type="match status" value="1"/>
</dbReference>
<proteinExistence type="inferred from homology"/>
<dbReference type="InterPro" id="IPR002104">
    <property type="entry name" value="Integrase_catalytic"/>
</dbReference>
<protein>
    <submittedName>
        <fullName evidence="5">Integrase</fullName>
    </submittedName>
</protein>
<reference evidence="5 6" key="1">
    <citation type="submission" date="2017-11" db="EMBL/GenBank/DDBJ databases">
        <title>Genome sequencing of Prevotella intermedia KCOM 1779.</title>
        <authorList>
            <person name="Kook J.-K."/>
            <person name="Park S.-N."/>
            <person name="Lim Y.K."/>
        </authorList>
    </citation>
    <scope>NUCLEOTIDE SEQUENCE [LARGE SCALE GENOMIC DNA]</scope>
    <source>
        <strain evidence="5 6">KCOM 1779</strain>
    </source>
</reference>
<comment type="caution">
    <text evidence="5">The sequence shown here is derived from an EMBL/GenBank/DDBJ whole genome shotgun (WGS) entry which is preliminary data.</text>
</comment>
<accession>A0A2M8MAD5</accession>
<organism evidence="5 6">
    <name type="scientific">Prevotella intermedia</name>
    <dbReference type="NCBI Taxonomy" id="28131"/>
    <lineage>
        <taxon>Bacteria</taxon>
        <taxon>Pseudomonadati</taxon>
        <taxon>Bacteroidota</taxon>
        <taxon>Bacteroidia</taxon>
        <taxon>Bacteroidales</taxon>
        <taxon>Prevotellaceae</taxon>
        <taxon>Prevotella</taxon>
    </lineage>
</organism>
<dbReference type="Gene3D" id="1.10.443.10">
    <property type="entry name" value="Intergrase catalytic core"/>
    <property type="match status" value="1"/>
</dbReference>